<organism evidence="1 2">
    <name type="scientific">Legionella micdadei</name>
    <name type="common">Tatlockia micdadei</name>
    <dbReference type="NCBI Taxonomy" id="451"/>
    <lineage>
        <taxon>Bacteria</taxon>
        <taxon>Pseudomonadati</taxon>
        <taxon>Pseudomonadota</taxon>
        <taxon>Gammaproteobacteria</taxon>
        <taxon>Legionellales</taxon>
        <taxon>Legionellaceae</taxon>
        <taxon>Legionella</taxon>
    </lineage>
</organism>
<dbReference type="STRING" id="451.B6N58_05205"/>
<protein>
    <submittedName>
        <fullName evidence="1">TrbP mating pair formation protein</fullName>
    </submittedName>
</protein>
<reference evidence="2" key="1">
    <citation type="submission" date="2014-09" db="EMBL/GenBank/DDBJ databases">
        <authorList>
            <person name="Gomez-Valero L."/>
        </authorList>
    </citation>
    <scope>NUCLEOTIDE SEQUENCE [LARGE SCALE GENOMIC DNA]</scope>
    <source>
        <strain evidence="2">ATCC33218</strain>
    </source>
</reference>
<dbReference type="AlphaFoldDB" id="A0A098GIY7"/>
<dbReference type="OrthoDB" id="9781069at2"/>
<dbReference type="Pfam" id="PF05857">
    <property type="entry name" value="TraX"/>
    <property type="match status" value="1"/>
</dbReference>
<dbReference type="EMBL" id="LN614830">
    <property type="protein sequence ID" value="CEG61456.1"/>
    <property type="molecule type" value="Genomic_DNA"/>
</dbReference>
<dbReference type="PATRIC" id="fig|451.8.peg.1279"/>
<dbReference type="InterPro" id="IPR008875">
    <property type="entry name" value="TraX"/>
</dbReference>
<dbReference type="HOGENOM" id="CLU_078257_0_0_6"/>
<accession>A0A098GIY7</accession>
<proteinExistence type="predicted"/>
<evidence type="ECO:0000313" key="1">
    <source>
        <dbReference type="EMBL" id="CEG61456.1"/>
    </source>
</evidence>
<sequence length="235" mass="27154">MGDYLNWEKVNNLPPIKISSGSMELVKWIALVSMTIDHINRFFYASSIQTLYCIGRLAMPLFAFIFAYNLARPDALPRGLYSKVLVRLVIFGAIATPGYIAMRHLQFIWPLNILFTLGVATATLYCCALGGNRNRVFAIFIFLIGGFFVEYSWVGIFFCVTAWFYCKNPTLLRLLACAVAYFFLDDINANHWALVSLAVILLATQIDIRIPRIRHFFYFYYPLHLYTLYFLSKWL</sequence>
<dbReference type="Proteomes" id="UP000032414">
    <property type="component" value="Chromosome I"/>
</dbReference>
<gene>
    <name evidence="1" type="primary">trbP</name>
    <name evidence="1" type="ORF">LMI_2179</name>
</gene>
<dbReference type="KEGG" id="tmc:LMI_2179"/>
<evidence type="ECO:0000313" key="2">
    <source>
        <dbReference type="Proteomes" id="UP000032414"/>
    </source>
</evidence>
<name>A0A098GIY7_LEGMI</name>